<dbReference type="AlphaFoldDB" id="A0AAV5FH00"/>
<evidence type="ECO:0000313" key="2">
    <source>
        <dbReference type="Proteomes" id="UP001054889"/>
    </source>
</evidence>
<sequence length="184" mass="18870">MEQASGNPALGWAARDATGVLSPYGFSRRFQQRQSRSEQVELLGGGERAGQLPGEGVDEGAGRACWVVLPAALELDTEAQVRGGAGAVHSGAGGVYGVAGGSSSREVVVKDFRLPLLWLGASFHCTVRFPALRPRDVAGATRDAPPAASCLMPSAAITNSPSLRSVCMRAADESCCLPATAGCG</sequence>
<dbReference type="Proteomes" id="UP001054889">
    <property type="component" value="Unassembled WGS sequence"/>
</dbReference>
<comment type="caution">
    <text evidence="1">The sequence shown here is derived from an EMBL/GenBank/DDBJ whole genome shotgun (WGS) entry which is preliminary data.</text>
</comment>
<reference evidence="1" key="2">
    <citation type="submission" date="2021-12" db="EMBL/GenBank/DDBJ databases">
        <title>Resequencing data analysis of finger millet.</title>
        <authorList>
            <person name="Hatakeyama M."/>
            <person name="Aluri S."/>
            <person name="Balachadran M.T."/>
            <person name="Sivarajan S.R."/>
            <person name="Poveda L."/>
            <person name="Shimizu-Inatsugi R."/>
            <person name="Schlapbach R."/>
            <person name="Sreeman S.M."/>
            <person name="Shimizu K.K."/>
        </authorList>
    </citation>
    <scope>NUCLEOTIDE SEQUENCE</scope>
</reference>
<proteinExistence type="predicted"/>
<name>A0AAV5FH00_ELECO</name>
<evidence type="ECO:0000313" key="1">
    <source>
        <dbReference type="EMBL" id="GJN34054.1"/>
    </source>
</evidence>
<protein>
    <submittedName>
        <fullName evidence="1">Uncharacterized protein</fullName>
    </submittedName>
</protein>
<accession>A0AAV5FH00</accession>
<reference evidence="1" key="1">
    <citation type="journal article" date="2018" name="DNA Res.">
        <title>Multiple hybrid de novo genome assembly of finger millet, an orphan allotetraploid crop.</title>
        <authorList>
            <person name="Hatakeyama M."/>
            <person name="Aluri S."/>
            <person name="Balachadran M.T."/>
            <person name="Sivarajan S.R."/>
            <person name="Patrignani A."/>
            <person name="Gruter S."/>
            <person name="Poveda L."/>
            <person name="Shimizu-Inatsugi R."/>
            <person name="Baeten J."/>
            <person name="Francoijs K.J."/>
            <person name="Nataraja K.N."/>
            <person name="Reddy Y.A.N."/>
            <person name="Phadnis S."/>
            <person name="Ravikumar R.L."/>
            <person name="Schlapbach R."/>
            <person name="Sreeman S.M."/>
            <person name="Shimizu K.K."/>
        </authorList>
    </citation>
    <scope>NUCLEOTIDE SEQUENCE</scope>
</reference>
<dbReference type="EMBL" id="BQKI01000085">
    <property type="protein sequence ID" value="GJN34054.1"/>
    <property type="molecule type" value="Genomic_DNA"/>
</dbReference>
<organism evidence="1 2">
    <name type="scientific">Eleusine coracana subsp. coracana</name>
    <dbReference type="NCBI Taxonomy" id="191504"/>
    <lineage>
        <taxon>Eukaryota</taxon>
        <taxon>Viridiplantae</taxon>
        <taxon>Streptophyta</taxon>
        <taxon>Embryophyta</taxon>
        <taxon>Tracheophyta</taxon>
        <taxon>Spermatophyta</taxon>
        <taxon>Magnoliopsida</taxon>
        <taxon>Liliopsida</taxon>
        <taxon>Poales</taxon>
        <taxon>Poaceae</taxon>
        <taxon>PACMAD clade</taxon>
        <taxon>Chloridoideae</taxon>
        <taxon>Cynodonteae</taxon>
        <taxon>Eleusininae</taxon>
        <taxon>Eleusine</taxon>
    </lineage>
</organism>
<gene>
    <name evidence="1" type="primary">gb22691</name>
    <name evidence="1" type="ORF">PR202_gb22691</name>
</gene>
<keyword evidence="2" id="KW-1185">Reference proteome</keyword>